<dbReference type="InParanoid" id="A0A1Q3CJ83"/>
<keyword evidence="2" id="KW-1185">Reference proteome</keyword>
<sequence>ITHFIETCNNAKTYEYSMVKQFVRSLKGASFDWYTDLSIGSINSWDQLEQEFFTCFYSIRRTIASSIDMCVQGIHWGLLYCIKSYMSFSFEELVTRAHDLEL</sequence>
<gene>
    <name evidence="1" type="ORF">CFOL_v3_23639</name>
</gene>
<dbReference type="PANTHER" id="PTHR33437">
    <property type="entry name" value="OS06G0361200 PROTEIN"/>
    <property type="match status" value="1"/>
</dbReference>
<reference evidence="2" key="1">
    <citation type="submission" date="2016-04" db="EMBL/GenBank/DDBJ databases">
        <title>Cephalotus genome sequencing.</title>
        <authorList>
            <person name="Fukushima K."/>
            <person name="Hasebe M."/>
            <person name="Fang X."/>
        </authorList>
    </citation>
    <scope>NUCLEOTIDE SEQUENCE [LARGE SCALE GENOMIC DNA]</scope>
    <source>
        <strain evidence="2">cv. St1</strain>
    </source>
</reference>
<proteinExistence type="predicted"/>
<feature type="non-terminal residue" evidence="1">
    <location>
        <position position="1"/>
    </location>
</feature>
<dbReference type="AlphaFoldDB" id="A0A1Q3CJ83"/>
<protein>
    <submittedName>
        <fullName evidence="1">Uncharacterized protein</fullName>
    </submittedName>
</protein>
<dbReference type="OrthoDB" id="1670002at2759"/>
<feature type="non-terminal residue" evidence="1">
    <location>
        <position position="102"/>
    </location>
</feature>
<dbReference type="EMBL" id="BDDD01002129">
    <property type="protein sequence ID" value="GAV80178.1"/>
    <property type="molecule type" value="Genomic_DNA"/>
</dbReference>
<accession>A0A1Q3CJ83</accession>
<dbReference type="Proteomes" id="UP000187406">
    <property type="component" value="Unassembled WGS sequence"/>
</dbReference>
<name>A0A1Q3CJ83_CEPFO</name>
<dbReference type="PANTHER" id="PTHR33437:SF2">
    <property type="entry name" value="OS06G0361200 PROTEIN"/>
    <property type="match status" value="1"/>
</dbReference>
<organism evidence="1 2">
    <name type="scientific">Cephalotus follicularis</name>
    <name type="common">Albany pitcher plant</name>
    <dbReference type="NCBI Taxonomy" id="3775"/>
    <lineage>
        <taxon>Eukaryota</taxon>
        <taxon>Viridiplantae</taxon>
        <taxon>Streptophyta</taxon>
        <taxon>Embryophyta</taxon>
        <taxon>Tracheophyta</taxon>
        <taxon>Spermatophyta</taxon>
        <taxon>Magnoliopsida</taxon>
        <taxon>eudicotyledons</taxon>
        <taxon>Gunneridae</taxon>
        <taxon>Pentapetalae</taxon>
        <taxon>rosids</taxon>
        <taxon>fabids</taxon>
        <taxon>Oxalidales</taxon>
        <taxon>Cephalotaceae</taxon>
        <taxon>Cephalotus</taxon>
    </lineage>
</organism>
<evidence type="ECO:0000313" key="1">
    <source>
        <dbReference type="EMBL" id="GAV80178.1"/>
    </source>
</evidence>
<comment type="caution">
    <text evidence="1">The sequence shown here is derived from an EMBL/GenBank/DDBJ whole genome shotgun (WGS) entry which is preliminary data.</text>
</comment>
<evidence type="ECO:0000313" key="2">
    <source>
        <dbReference type="Proteomes" id="UP000187406"/>
    </source>
</evidence>